<reference evidence="2" key="2">
    <citation type="submission" date="2008-04" db="EMBL/GenBank/DDBJ databases">
        <title>Draft genome sequence of Providencia stuartii(ATCC 25827).</title>
        <authorList>
            <person name="Sudarsanam P."/>
            <person name="Ley R."/>
            <person name="Guruge J."/>
            <person name="Turnbaugh P.J."/>
            <person name="Mahowald M."/>
            <person name="Liep D."/>
            <person name="Gordon J."/>
        </authorList>
    </citation>
    <scope>NUCLEOTIDE SEQUENCE [LARGE SCALE GENOMIC DNA]</scope>
    <source>
        <strain evidence="2">ATCC 25827</strain>
    </source>
</reference>
<gene>
    <name evidence="1" type="ORF">PROSTU_04794</name>
</gene>
<comment type="caution">
    <text evidence="1">The sequence shown here is derived from an EMBL/GenBank/DDBJ whole genome shotgun (WGS) entry which is preliminary data.</text>
</comment>
<proteinExistence type="predicted"/>
<evidence type="ECO:0000313" key="1">
    <source>
        <dbReference type="EMBL" id="EDU57549.1"/>
    </source>
</evidence>
<accession>A0AA86YVF1</accession>
<protein>
    <submittedName>
        <fullName evidence="1">Uncharacterized protein</fullName>
    </submittedName>
</protein>
<reference evidence="2" key="1">
    <citation type="submission" date="2008-04" db="EMBL/GenBank/DDBJ databases">
        <title>Draft genome sequence of Providencia stuartii (ATCC 25827).</title>
        <authorList>
            <person name="Sudarsanam P."/>
            <person name="Ley R."/>
            <person name="Guruge J."/>
            <person name="Turnbaugh P.J."/>
            <person name="Mahowald M."/>
            <person name="Liep D."/>
            <person name="Gordon J."/>
        </authorList>
    </citation>
    <scope>NUCLEOTIDE SEQUENCE [LARGE SCALE GENOMIC DNA]</scope>
    <source>
        <strain evidence="2">ATCC 25827</strain>
    </source>
</reference>
<name>A0AA86YVF1_PROST</name>
<dbReference type="AlphaFoldDB" id="A0AA86YVF1"/>
<dbReference type="EMBL" id="ABJD02000118">
    <property type="protein sequence ID" value="EDU57549.1"/>
    <property type="molecule type" value="Genomic_DNA"/>
</dbReference>
<evidence type="ECO:0000313" key="2">
    <source>
        <dbReference type="Proteomes" id="UP000004506"/>
    </source>
</evidence>
<reference evidence="1 2" key="3">
    <citation type="submission" date="2008-05" db="EMBL/GenBank/DDBJ databases">
        <authorList>
            <person name="Fulton L."/>
            <person name="Clifton S."/>
            <person name="Fulton B."/>
            <person name="Xu J."/>
            <person name="Minx P."/>
            <person name="Pepin K.H."/>
            <person name="Johnson M."/>
            <person name="Thiruvilangam P."/>
            <person name="Bhonagiri V."/>
            <person name="Nash W.E."/>
            <person name="Mardis E.R."/>
            <person name="Wilson R.K."/>
        </authorList>
    </citation>
    <scope>NUCLEOTIDE SEQUENCE [LARGE SCALE GENOMIC DNA]</scope>
    <source>
        <strain evidence="1 2">ATCC 25827</strain>
    </source>
</reference>
<dbReference type="Proteomes" id="UP000004506">
    <property type="component" value="Unassembled WGS sequence"/>
</dbReference>
<organism evidence="1 2">
    <name type="scientific">Providencia stuartii ATCC 25827</name>
    <dbReference type="NCBI Taxonomy" id="471874"/>
    <lineage>
        <taxon>Bacteria</taxon>
        <taxon>Pseudomonadati</taxon>
        <taxon>Pseudomonadota</taxon>
        <taxon>Gammaproteobacteria</taxon>
        <taxon>Enterobacterales</taxon>
        <taxon>Morganellaceae</taxon>
        <taxon>Providencia</taxon>
    </lineage>
</organism>
<sequence length="44" mass="5030">MFVGILKKRRVTVSVGTYCLERTFLALDQKEGLYRIAPLSILMV</sequence>